<sequence>MQSAVYMIPHNKTRWNSVVNIDLNILYIMGKRLFLICFLFSTISLQAQVELTLDDCIRLGWKQNPEIKNSALRIKGARADYVASIGAFLPRGVVDVTAGRRYGRSIDPGTNGYTTESFDEGSIGLDMTLSLFEGFSRINRVRFEKMNYERTEWELKNRQNELAYQITDTYYKLLLERKLQCLAYEQSILGERYLRQTETFVELGLKSESDLQEVKARCEGDIYRYETRKNSARLILLHLKQLINVSACDTLIIKDTVNAEILPVLSVSSPQYIYDRSVEVLPSIKVIDLQQRAARKEYAMAGGQFSPSLYARFTIGSDYYNGFSSHQLKNNIGKYIGIGISFPLLSGLERLTRLRKQKLSIYQLQNNAELEKQQLYTEVEQTVLSIHAGHNEHRQALSQLRAEEQVLKESERKWEEGLISVFQLMESRNRFISAKAELMRVRLQMEMLSRLEQYYRNGTFIAE</sequence>
<comment type="caution">
    <text evidence="8">The sequence shown here is derived from an EMBL/GenBank/DDBJ whole genome shotgun (WGS) entry which is preliminary data.</text>
</comment>
<proteinExistence type="inferred from homology"/>
<evidence type="ECO:0000256" key="6">
    <source>
        <dbReference type="ARBA" id="ARBA00023136"/>
    </source>
</evidence>
<dbReference type="GO" id="GO:0015562">
    <property type="term" value="F:efflux transmembrane transporter activity"/>
    <property type="evidence" value="ECO:0007669"/>
    <property type="project" value="InterPro"/>
</dbReference>
<keyword evidence="7" id="KW-0998">Cell outer membrane</keyword>
<organism evidence="8 9">
    <name type="scientific">Bacteroides nordii</name>
    <dbReference type="NCBI Taxonomy" id="291645"/>
    <lineage>
        <taxon>Bacteria</taxon>
        <taxon>Pseudomonadati</taxon>
        <taxon>Bacteroidota</taxon>
        <taxon>Bacteroidia</taxon>
        <taxon>Bacteroidales</taxon>
        <taxon>Bacteroidaceae</taxon>
        <taxon>Bacteroides</taxon>
    </lineage>
</organism>
<dbReference type="Proteomes" id="UP000284379">
    <property type="component" value="Unassembled WGS sequence"/>
</dbReference>
<keyword evidence="3" id="KW-0813">Transport</keyword>
<evidence type="ECO:0000313" key="8">
    <source>
        <dbReference type="EMBL" id="RHB38405.1"/>
    </source>
</evidence>
<dbReference type="EMBL" id="QSGO01000001">
    <property type="protein sequence ID" value="RHB38405.1"/>
    <property type="molecule type" value="Genomic_DNA"/>
</dbReference>
<name>A0A413VXV0_9BACE</name>
<comment type="similarity">
    <text evidence="2">Belongs to the outer membrane factor (OMF) (TC 1.B.17) family.</text>
</comment>
<dbReference type="GO" id="GO:0009279">
    <property type="term" value="C:cell outer membrane"/>
    <property type="evidence" value="ECO:0007669"/>
    <property type="project" value="UniProtKB-SubCell"/>
</dbReference>
<accession>A0A413VXV0</accession>
<dbReference type="Gene3D" id="1.20.1600.10">
    <property type="entry name" value="Outer membrane efflux proteins (OEP)"/>
    <property type="match status" value="1"/>
</dbReference>
<dbReference type="GO" id="GO:1990281">
    <property type="term" value="C:efflux pump complex"/>
    <property type="evidence" value="ECO:0007669"/>
    <property type="project" value="TreeGrafter"/>
</dbReference>
<evidence type="ECO:0000256" key="4">
    <source>
        <dbReference type="ARBA" id="ARBA00022452"/>
    </source>
</evidence>
<evidence type="ECO:0000256" key="7">
    <source>
        <dbReference type="ARBA" id="ARBA00023237"/>
    </source>
</evidence>
<keyword evidence="4" id="KW-1134">Transmembrane beta strand</keyword>
<dbReference type="InterPro" id="IPR051906">
    <property type="entry name" value="TolC-like"/>
</dbReference>
<gene>
    <name evidence="8" type="ORF">DW888_00885</name>
</gene>
<evidence type="ECO:0000313" key="9">
    <source>
        <dbReference type="Proteomes" id="UP000284379"/>
    </source>
</evidence>
<dbReference type="SUPFAM" id="SSF56954">
    <property type="entry name" value="Outer membrane efflux proteins (OEP)"/>
    <property type="match status" value="1"/>
</dbReference>
<evidence type="ECO:0000256" key="5">
    <source>
        <dbReference type="ARBA" id="ARBA00022692"/>
    </source>
</evidence>
<keyword evidence="6" id="KW-0472">Membrane</keyword>
<keyword evidence="5" id="KW-0812">Transmembrane</keyword>
<dbReference type="PANTHER" id="PTHR30026:SF20">
    <property type="entry name" value="OUTER MEMBRANE PROTEIN TOLC"/>
    <property type="match status" value="1"/>
</dbReference>
<evidence type="ECO:0000256" key="3">
    <source>
        <dbReference type="ARBA" id="ARBA00022448"/>
    </source>
</evidence>
<dbReference type="PANTHER" id="PTHR30026">
    <property type="entry name" value="OUTER MEMBRANE PROTEIN TOLC"/>
    <property type="match status" value="1"/>
</dbReference>
<dbReference type="GO" id="GO:0015288">
    <property type="term" value="F:porin activity"/>
    <property type="evidence" value="ECO:0007669"/>
    <property type="project" value="TreeGrafter"/>
</dbReference>
<dbReference type="Pfam" id="PF02321">
    <property type="entry name" value="OEP"/>
    <property type="match status" value="2"/>
</dbReference>
<dbReference type="AlphaFoldDB" id="A0A413VXV0"/>
<evidence type="ECO:0000256" key="1">
    <source>
        <dbReference type="ARBA" id="ARBA00004442"/>
    </source>
</evidence>
<reference evidence="8 9" key="1">
    <citation type="submission" date="2018-08" db="EMBL/GenBank/DDBJ databases">
        <title>A genome reference for cultivated species of the human gut microbiota.</title>
        <authorList>
            <person name="Zou Y."/>
            <person name="Xue W."/>
            <person name="Luo G."/>
        </authorList>
    </citation>
    <scope>NUCLEOTIDE SEQUENCE [LARGE SCALE GENOMIC DNA]</scope>
    <source>
        <strain evidence="8 9">AM40-30BH</strain>
    </source>
</reference>
<dbReference type="InterPro" id="IPR003423">
    <property type="entry name" value="OMP_efflux"/>
</dbReference>
<comment type="subcellular location">
    <subcellularLocation>
        <location evidence="1">Cell outer membrane</location>
    </subcellularLocation>
</comment>
<protein>
    <submittedName>
        <fullName evidence="8">TolC family protein</fullName>
    </submittedName>
</protein>
<evidence type="ECO:0000256" key="2">
    <source>
        <dbReference type="ARBA" id="ARBA00007613"/>
    </source>
</evidence>